<proteinExistence type="predicted"/>
<gene>
    <name evidence="3" type="ORF">CAMP_LOCUS5328</name>
</gene>
<organism evidence="3 4">
    <name type="scientific">Caenorhabditis angaria</name>
    <dbReference type="NCBI Taxonomy" id="860376"/>
    <lineage>
        <taxon>Eukaryota</taxon>
        <taxon>Metazoa</taxon>
        <taxon>Ecdysozoa</taxon>
        <taxon>Nematoda</taxon>
        <taxon>Chromadorea</taxon>
        <taxon>Rhabditida</taxon>
        <taxon>Rhabditina</taxon>
        <taxon>Rhabditomorpha</taxon>
        <taxon>Rhabditoidea</taxon>
        <taxon>Rhabditidae</taxon>
        <taxon>Peloderinae</taxon>
        <taxon>Caenorhabditis</taxon>
    </lineage>
</organism>
<feature type="coiled-coil region" evidence="1">
    <location>
        <begin position="354"/>
        <end position="461"/>
    </location>
</feature>
<keyword evidence="4" id="KW-1185">Reference proteome</keyword>
<evidence type="ECO:0000313" key="3">
    <source>
        <dbReference type="EMBL" id="CAI5442691.1"/>
    </source>
</evidence>
<feature type="region of interest" description="Disordered" evidence="2">
    <location>
        <begin position="564"/>
        <end position="622"/>
    </location>
</feature>
<feature type="compositionally biased region" description="Low complexity" evidence="2">
    <location>
        <begin position="520"/>
        <end position="547"/>
    </location>
</feature>
<evidence type="ECO:0000256" key="2">
    <source>
        <dbReference type="SAM" id="MobiDB-lite"/>
    </source>
</evidence>
<reference evidence="3" key="1">
    <citation type="submission" date="2022-11" db="EMBL/GenBank/DDBJ databases">
        <authorList>
            <person name="Kikuchi T."/>
        </authorList>
    </citation>
    <scope>NUCLEOTIDE SEQUENCE</scope>
    <source>
        <strain evidence="3">PS1010</strain>
    </source>
</reference>
<evidence type="ECO:0000313" key="4">
    <source>
        <dbReference type="Proteomes" id="UP001152747"/>
    </source>
</evidence>
<feature type="compositionally biased region" description="Polar residues" evidence="2">
    <location>
        <begin position="600"/>
        <end position="615"/>
    </location>
</feature>
<accession>A0A9P1N040</accession>
<keyword evidence="1" id="KW-0175">Coiled coil</keyword>
<dbReference type="AlphaFoldDB" id="A0A9P1N040"/>
<name>A0A9P1N040_9PELO</name>
<evidence type="ECO:0000256" key="1">
    <source>
        <dbReference type="SAM" id="Coils"/>
    </source>
</evidence>
<sequence length="740" mass="84049">MYRGGYNGAPESYRNIPPTGAPILSPRGNRPVAEIPIQHFNNQPPHPHMYYPAQTPQMPIQPPQYQQIPQLPRPGLLSPPQLISNDKLSLSRRRGFDQAPTYEKFGGDMDISRSRSGSPKRAHRDRSPLKSFDDVRDGILWHDDNYYNFLVYWVEKFDGERRGHRDDETKKLVDLITKASRIEREKINLPPEYSKSDRDRLVHCDLTISTLPSSIFFGSGYGSRSKSAKNAAAKDLIDKCHRIGVISSELHTAIGDRYQFDTKKYSKEINKSLESIKLLRRKISAAKLPRDIISQRQIDPDIINKFKVLLREVMMEIYYVDSAKPPAKVEKMPAIVKVVKNGPVVPLSPEKLIAMKEEQLKKKLELELEAKRKQMEEEIRAQIVEEERAKIREEIEREKRFEMLLIQQQQYEKEKEMKEREKALLEQQKKELYLQQQKDVEDELNRMVVQLENKLLEFKDKGMTSVLELIFSSSAFKTIASMAESSNKMTNDDKKQLIIDLKALLECAALSVNSLNGTHSNTSSSYQSSSSYGMGDNSSNSTSAYSSYAKQIEEQNRAGFPLKSASDLRTSGQSSSRQTTSISSSSKQSSSSRPSSSASNKRQPQQKESITQQEPVNRVRVGGVSIRSYNSIEQRRLTTGTKVIAQDMKNGNWQVGTIMSINNNRATIAVGSSTWKKDLSDLYTEDDNKTSQSSSITSSSSMLDRISNIKHGYKSSFEILSDWRNLGYGDSNSSINLWKP</sequence>
<protein>
    <submittedName>
        <fullName evidence="3">Uncharacterized protein</fullName>
    </submittedName>
</protein>
<feature type="region of interest" description="Disordered" evidence="2">
    <location>
        <begin position="99"/>
        <end position="129"/>
    </location>
</feature>
<feature type="compositionally biased region" description="Low complexity" evidence="2">
    <location>
        <begin position="569"/>
        <end position="599"/>
    </location>
</feature>
<dbReference type="Proteomes" id="UP001152747">
    <property type="component" value="Unassembled WGS sequence"/>
</dbReference>
<dbReference type="EMBL" id="CANHGI010000002">
    <property type="protein sequence ID" value="CAI5442691.1"/>
    <property type="molecule type" value="Genomic_DNA"/>
</dbReference>
<dbReference type="OrthoDB" id="5877922at2759"/>
<feature type="region of interest" description="Disordered" evidence="2">
    <location>
        <begin position="1"/>
        <end position="21"/>
    </location>
</feature>
<feature type="region of interest" description="Disordered" evidence="2">
    <location>
        <begin position="516"/>
        <end position="547"/>
    </location>
</feature>
<comment type="caution">
    <text evidence="3">The sequence shown here is derived from an EMBL/GenBank/DDBJ whole genome shotgun (WGS) entry which is preliminary data.</text>
</comment>